<feature type="non-terminal residue" evidence="1">
    <location>
        <position position="27"/>
    </location>
</feature>
<dbReference type="EMBL" id="UINC01123673">
    <property type="protein sequence ID" value="SVD00303.1"/>
    <property type="molecule type" value="Genomic_DNA"/>
</dbReference>
<reference evidence="1" key="1">
    <citation type="submission" date="2018-05" db="EMBL/GenBank/DDBJ databases">
        <authorList>
            <person name="Lanie J.A."/>
            <person name="Ng W.-L."/>
            <person name="Kazmierczak K.M."/>
            <person name="Andrzejewski T.M."/>
            <person name="Davidsen T.M."/>
            <person name="Wayne K.J."/>
            <person name="Tettelin H."/>
            <person name="Glass J.I."/>
            <person name="Rusch D."/>
            <person name="Podicherti R."/>
            <person name="Tsui H.-C.T."/>
            <person name="Winkler M.E."/>
        </authorList>
    </citation>
    <scope>NUCLEOTIDE SEQUENCE</scope>
</reference>
<dbReference type="AlphaFoldDB" id="A0A382RRI8"/>
<evidence type="ECO:0000313" key="1">
    <source>
        <dbReference type="EMBL" id="SVD00303.1"/>
    </source>
</evidence>
<accession>A0A382RRI8</accession>
<proteinExistence type="predicted"/>
<organism evidence="1">
    <name type="scientific">marine metagenome</name>
    <dbReference type="NCBI Taxonomy" id="408172"/>
    <lineage>
        <taxon>unclassified sequences</taxon>
        <taxon>metagenomes</taxon>
        <taxon>ecological metagenomes</taxon>
    </lineage>
</organism>
<gene>
    <name evidence="1" type="ORF">METZ01_LOCUS353157</name>
</gene>
<name>A0A382RRI8_9ZZZZ</name>
<sequence length="27" mass="3183">MVNIFDSISWPEYPPNPFISGDYFAFK</sequence>
<protein>
    <submittedName>
        <fullName evidence="1">Uncharacterized protein</fullName>
    </submittedName>
</protein>